<dbReference type="InterPro" id="IPR002104">
    <property type="entry name" value="Integrase_catalytic"/>
</dbReference>
<reference evidence="6 7" key="1">
    <citation type="submission" date="2016-10" db="EMBL/GenBank/DDBJ databases">
        <authorList>
            <person name="de Groot N.N."/>
        </authorList>
    </citation>
    <scope>NUCLEOTIDE SEQUENCE [LARGE SCALE GENOMIC DNA]</scope>
    <source>
        <strain evidence="6 7">Nv1</strain>
    </source>
</reference>
<keyword evidence="7" id="KW-1185">Reference proteome</keyword>
<dbReference type="Gene3D" id="1.10.150.130">
    <property type="match status" value="1"/>
</dbReference>
<keyword evidence="4" id="KW-0233">DNA recombination</keyword>
<evidence type="ECO:0000313" key="7">
    <source>
        <dbReference type="Proteomes" id="UP000198620"/>
    </source>
</evidence>
<dbReference type="InterPro" id="IPR013762">
    <property type="entry name" value="Integrase-like_cat_sf"/>
</dbReference>
<evidence type="ECO:0000256" key="1">
    <source>
        <dbReference type="ARBA" id="ARBA00008857"/>
    </source>
</evidence>
<dbReference type="AlphaFoldDB" id="A0A1H7RXW4"/>
<dbReference type="Pfam" id="PF00589">
    <property type="entry name" value="Phage_integrase"/>
    <property type="match status" value="1"/>
</dbReference>
<dbReference type="GO" id="GO:0003677">
    <property type="term" value="F:DNA binding"/>
    <property type="evidence" value="ECO:0007669"/>
    <property type="project" value="UniProtKB-KW"/>
</dbReference>
<dbReference type="InterPro" id="IPR046668">
    <property type="entry name" value="DUF6538"/>
</dbReference>
<dbReference type="EMBL" id="FOBH01000021">
    <property type="protein sequence ID" value="SEL64938.1"/>
    <property type="molecule type" value="Genomic_DNA"/>
</dbReference>
<dbReference type="GO" id="GO:0006310">
    <property type="term" value="P:DNA recombination"/>
    <property type="evidence" value="ECO:0007669"/>
    <property type="project" value="UniProtKB-KW"/>
</dbReference>
<dbReference type="InterPro" id="IPR057084">
    <property type="entry name" value="Int_N"/>
</dbReference>
<dbReference type="InterPro" id="IPR050808">
    <property type="entry name" value="Phage_Integrase"/>
</dbReference>
<gene>
    <name evidence="6" type="ORF">SAMN05216387_12116</name>
</gene>
<feature type="domain" description="Tyr recombinase" evidence="5">
    <location>
        <begin position="270"/>
        <end position="454"/>
    </location>
</feature>
<evidence type="ECO:0000256" key="2">
    <source>
        <dbReference type="ARBA" id="ARBA00022908"/>
    </source>
</evidence>
<evidence type="ECO:0000256" key="4">
    <source>
        <dbReference type="ARBA" id="ARBA00023172"/>
    </source>
</evidence>
<protein>
    <submittedName>
        <fullName evidence="6">Phage integrase family protein</fullName>
    </submittedName>
</protein>
<dbReference type="GO" id="GO:0015074">
    <property type="term" value="P:DNA integration"/>
    <property type="evidence" value="ECO:0007669"/>
    <property type="project" value="UniProtKB-KW"/>
</dbReference>
<keyword evidence="2" id="KW-0229">DNA integration</keyword>
<organism evidence="6 7">
    <name type="scientific">Nitrosovibrio tenuis</name>
    <dbReference type="NCBI Taxonomy" id="1233"/>
    <lineage>
        <taxon>Bacteria</taxon>
        <taxon>Pseudomonadati</taxon>
        <taxon>Pseudomonadota</taxon>
        <taxon>Betaproteobacteria</taxon>
        <taxon>Nitrosomonadales</taxon>
        <taxon>Nitrosomonadaceae</taxon>
        <taxon>Nitrosovibrio</taxon>
    </lineage>
</organism>
<dbReference type="SUPFAM" id="SSF56349">
    <property type="entry name" value="DNA breaking-rejoining enzymes"/>
    <property type="match status" value="1"/>
</dbReference>
<dbReference type="Pfam" id="PF24624">
    <property type="entry name" value="Int_N"/>
    <property type="match status" value="1"/>
</dbReference>
<keyword evidence="3" id="KW-0238">DNA-binding</keyword>
<dbReference type="PANTHER" id="PTHR30629">
    <property type="entry name" value="PROPHAGE INTEGRASE"/>
    <property type="match status" value="1"/>
</dbReference>
<accession>A0A1H7RXW4</accession>
<evidence type="ECO:0000313" key="6">
    <source>
        <dbReference type="EMBL" id="SEL64938.1"/>
    </source>
</evidence>
<name>A0A1H7RXW4_9PROT</name>
<evidence type="ECO:0000259" key="5">
    <source>
        <dbReference type="PROSITE" id="PS51898"/>
    </source>
</evidence>
<dbReference type="Pfam" id="PF20172">
    <property type="entry name" value="DUF6538"/>
    <property type="match status" value="1"/>
</dbReference>
<dbReference type="Proteomes" id="UP000198620">
    <property type="component" value="Unassembled WGS sequence"/>
</dbReference>
<sequence>MVLLWYHLMKLLLGRIFSLDIRYVYLRGKTHYYQRKIPTDLLSRYPGSTHIKVNLKTSDPASVAKKVRELNRHYESTWAAMRGNPDLQPLSVRESAIKLLARYGLQPKPFDNDEHLLDNFIEVLRRKEESHAESDSEIYHSAEPEDYLESTEIEALRLLNEEPKFRLSNALQVYLDGHKNKNKKKFRTDTQRAWGRLIEIIGDKEIEQVSRADANEFVSRGLAEGVRTTTIGRHVSILRAVFNVAIVEREIAKQNPFLRLRIPGLGEDAKVRESYDNDQLTTLIQECRKSDDDVRWLLALQIDLGCRIAEAAGLLLEDLHLETPIPYVSIRPHPWRTLKTKSSKRNVPLVGVSLWAAQRIIQSAQPGQTFAFSRYTDKEQCKATHASNTINQWIESRLGVGKTTHEFRHTIRDRLRNVGAPKDIQDAVGGWGKEDIGDKYGLGYGLGQLKGWLDKIVI</sequence>
<dbReference type="InterPro" id="IPR011010">
    <property type="entry name" value="DNA_brk_join_enz"/>
</dbReference>
<evidence type="ECO:0000256" key="3">
    <source>
        <dbReference type="ARBA" id="ARBA00023125"/>
    </source>
</evidence>
<comment type="similarity">
    <text evidence="1">Belongs to the 'phage' integrase family.</text>
</comment>
<proteinExistence type="inferred from homology"/>
<dbReference type="PANTHER" id="PTHR30629:SF2">
    <property type="entry name" value="PROPHAGE INTEGRASE INTS-RELATED"/>
    <property type="match status" value="1"/>
</dbReference>
<dbReference type="PROSITE" id="PS51898">
    <property type="entry name" value="TYR_RECOMBINASE"/>
    <property type="match status" value="1"/>
</dbReference>
<dbReference type="Gene3D" id="1.10.443.10">
    <property type="entry name" value="Intergrase catalytic core"/>
    <property type="match status" value="1"/>
</dbReference>
<dbReference type="InterPro" id="IPR010998">
    <property type="entry name" value="Integrase_recombinase_N"/>
</dbReference>
<dbReference type="STRING" id="1233.SAMN05216387_12116"/>